<comment type="caution">
    <text evidence="2">The sequence shown here is derived from an EMBL/GenBank/DDBJ whole genome shotgun (WGS) entry which is preliminary data.</text>
</comment>
<feature type="compositionally biased region" description="Basic and acidic residues" evidence="1">
    <location>
        <begin position="40"/>
        <end position="50"/>
    </location>
</feature>
<proteinExistence type="predicted"/>
<protein>
    <submittedName>
        <fullName evidence="2">Uncharacterized protein</fullName>
    </submittedName>
</protein>
<evidence type="ECO:0000313" key="3">
    <source>
        <dbReference type="Proteomes" id="UP001444661"/>
    </source>
</evidence>
<feature type="region of interest" description="Disordered" evidence="1">
    <location>
        <begin position="1"/>
        <end position="129"/>
    </location>
</feature>
<keyword evidence="3" id="KW-1185">Reference proteome</keyword>
<reference evidence="2 3" key="1">
    <citation type="submission" date="2023-01" db="EMBL/GenBank/DDBJ databases">
        <title>Analysis of 21 Apiospora genomes using comparative genomics revels a genus with tremendous synthesis potential of carbohydrate active enzymes and secondary metabolites.</title>
        <authorList>
            <person name="Sorensen T."/>
        </authorList>
    </citation>
    <scope>NUCLEOTIDE SEQUENCE [LARGE SCALE GENOMIC DNA]</scope>
    <source>
        <strain evidence="2 3">CBS 33761</strain>
    </source>
</reference>
<accession>A0ABR1SX32</accession>
<name>A0ABR1SX32_9PEZI</name>
<dbReference type="Proteomes" id="UP001444661">
    <property type="component" value="Unassembled WGS sequence"/>
</dbReference>
<dbReference type="InterPro" id="IPR032675">
    <property type="entry name" value="LRR_dom_sf"/>
</dbReference>
<feature type="compositionally biased region" description="Low complexity" evidence="1">
    <location>
        <begin position="94"/>
        <end position="105"/>
    </location>
</feature>
<dbReference type="EMBL" id="JAQQWK010000006">
    <property type="protein sequence ID" value="KAK8038876.1"/>
    <property type="molecule type" value="Genomic_DNA"/>
</dbReference>
<dbReference type="SUPFAM" id="SSF52047">
    <property type="entry name" value="RNI-like"/>
    <property type="match status" value="1"/>
</dbReference>
<evidence type="ECO:0000256" key="1">
    <source>
        <dbReference type="SAM" id="MobiDB-lite"/>
    </source>
</evidence>
<organism evidence="2 3">
    <name type="scientific">Apiospora rasikravindrae</name>
    <dbReference type="NCBI Taxonomy" id="990691"/>
    <lineage>
        <taxon>Eukaryota</taxon>
        <taxon>Fungi</taxon>
        <taxon>Dikarya</taxon>
        <taxon>Ascomycota</taxon>
        <taxon>Pezizomycotina</taxon>
        <taxon>Sordariomycetes</taxon>
        <taxon>Xylariomycetidae</taxon>
        <taxon>Amphisphaeriales</taxon>
        <taxon>Apiosporaceae</taxon>
        <taxon>Apiospora</taxon>
    </lineage>
</organism>
<evidence type="ECO:0000313" key="2">
    <source>
        <dbReference type="EMBL" id="KAK8038876.1"/>
    </source>
</evidence>
<sequence>MVPASTNIPDIARPEPCLSQGSIKPAPVPYHGTMEGPDLSQRRSSSDKSSGRSSFSSVRENDSDLAQTFTSTKVSSYSQPAEAAVVEDDDPHHPSSSSSSSLLLSSPPPEMATTTTTTRQFLPPKTQPQSKLHGCWFPAVAADGFQGWKQIDVRGRQASRSYGDLQALRIVWSAPPTSNKPTPTKLPGRPTAGQAPIERLPLELLGPIIDLLVLDVPPNGISARNVDLMSLLLTSKTLHTATLHALYRNITIPHSRIFRKFLAHVSQNQELGTIVRRLDFSHFNPTTLFTTAAERSTTRNLTPETLLQCLEFTPYLREFLAQEHIDDEIDENVLRKLFLDLPRLQAVDFTGCSSGNFKAAMSAIPKFEWPVSLAISRLSLHKCINLPSAVFETLMPTLGSLTHLDVAGTRITDEALMSIPHTARITHLNLAKCALLSAEVVVEFLATHPAVNGSLVFLSVASDARSHQLFDVEDITRLLPTLPPTLRSLSLKGSKMDESHVSLLRPLTKHLEELALGRGLRLIDIDRLFVPDEDDDDVQMQLDWVPHTLKYIDLSDYSAAELDFSTLFSNSISIMKKFSAPLEVVEVTDNLYSRLSKSPALQRLGWTVTEFGSRAWMVRRHSPDDGPRDSGLRSWKLGASFWGMRKIPMANAEVGGMYGSYMFKRKL</sequence>
<dbReference type="Gene3D" id="3.80.10.10">
    <property type="entry name" value="Ribonuclease Inhibitor"/>
    <property type="match status" value="1"/>
</dbReference>
<feature type="compositionally biased region" description="Polar residues" evidence="1">
    <location>
        <begin position="64"/>
        <end position="79"/>
    </location>
</feature>
<gene>
    <name evidence="2" type="ORF">PG993_007287</name>
</gene>